<evidence type="ECO:0000256" key="3">
    <source>
        <dbReference type="SAM" id="Phobius"/>
    </source>
</evidence>
<dbReference type="EMBL" id="JBHUMM010000005">
    <property type="protein sequence ID" value="MFD2670592.1"/>
    <property type="molecule type" value="Genomic_DNA"/>
</dbReference>
<keyword evidence="3" id="KW-1133">Transmembrane helix</keyword>
<accession>A0ABW5R686</accession>
<dbReference type="Gene3D" id="2.40.260.10">
    <property type="entry name" value="Sortase"/>
    <property type="match status" value="1"/>
</dbReference>
<dbReference type="Pfam" id="PF04203">
    <property type="entry name" value="Sortase"/>
    <property type="match status" value="1"/>
</dbReference>
<keyword evidence="3" id="KW-0472">Membrane</keyword>
<sequence length="273" mass="30880">MKRFPWTSNRDTKSRVPITIRKFMGLMLFAAGVVLILYPWWNQYMQERQQQALLANWDEVRNANVKSAQAPVPDPSYDAAVIRNLASVLEGRTEEEAEEDAGKRNELLAFEGQALIGKISIEAIDLLEPVLEGATKKTLQLGVGSVLPDVQPGEHGNFVLAGHRSWTHGEQFSRLDELMQGDRITLETMDEDYMYEVESTFLVEPDGLHVLDQDPGKQELTLITCEPMKNPTHRLIVKASLVHVSSIHELNENKGNKENKDMIRMEEGRESDV</sequence>
<reference evidence="5" key="1">
    <citation type="journal article" date="2019" name="Int. J. Syst. Evol. Microbiol.">
        <title>The Global Catalogue of Microorganisms (GCM) 10K type strain sequencing project: providing services to taxonomists for standard genome sequencing and annotation.</title>
        <authorList>
            <consortium name="The Broad Institute Genomics Platform"/>
            <consortium name="The Broad Institute Genome Sequencing Center for Infectious Disease"/>
            <person name="Wu L."/>
            <person name="Ma J."/>
        </authorList>
    </citation>
    <scope>NUCLEOTIDE SEQUENCE [LARGE SCALE GENOMIC DNA]</scope>
    <source>
        <strain evidence="5">KCTC 33676</strain>
    </source>
</reference>
<name>A0ABW5R686_9BACL</name>
<comment type="caution">
    <text evidence="4">The sequence shown here is derived from an EMBL/GenBank/DDBJ whole genome shotgun (WGS) entry which is preliminary data.</text>
</comment>
<dbReference type="NCBIfam" id="TIGR01076">
    <property type="entry name" value="sortase_fam"/>
    <property type="match status" value="1"/>
</dbReference>
<dbReference type="InterPro" id="IPR023365">
    <property type="entry name" value="Sortase_dom-sf"/>
</dbReference>
<proteinExistence type="predicted"/>
<evidence type="ECO:0000313" key="5">
    <source>
        <dbReference type="Proteomes" id="UP001597497"/>
    </source>
</evidence>
<evidence type="ECO:0000256" key="2">
    <source>
        <dbReference type="SAM" id="MobiDB-lite"/>
    </source>
</evidence>
<feature type="region of interest" description="Disordered" evidence="2">
    <location>
        <begin position="252"/>
        <end position="273"/>
    </location>
</feature>
<keyword evidence="1" id="KW-0378">Hydrolase</keyword>
<dbReference type="RefSeq" id="WP_379927999.1">
    <property type="nucleotide sequence ID" value="NZ_JBHUMM010000005.1"/>
</dbReference>
<dbReference type="Proteomes" id="UP001597497">
    <property type="component" value="Unassembled WGS sequence"/>
</dbReference>
<evidence type="ECO:0000256" key="1">
    <source>
        <dbReference type="ARBA" id="ARBA00022801"/>
    </source>
</evidence>
<gene>
    <name evidence="4" type="ORF">ACFSUC_03080</name>
</gene>
<keyword evidence="3" id="KW-0812">Transmembrane</keyword>
<dbReference type="SUPFAM" id="SSF63817">
    <property type="entry name" value="Sortase"/>
    <property type="match status" value="1"/>
</dbReference>
<organism evidence="4 5">
    <name type="scientific">Marinicrinis sediminis</name>
    <dbReference type="NCBI Taxonomy" id="1652465"/>
    <lineage>
        <taxon>Bacteria</taxon>
        <taxon>Bacillati</taxon>
        <taxon>Bacillota</taxon>
        <taxon>Bacilli</taxon>
        <taxon>Bacillales</taxon>
        <taxon>Paenibacillaceae</taxon>
    </lineage>
</organism>
<dbReference type="InterPro" id="IPR005754">
    <property type="entry name" value="Sortase"/>
</dbReference>
<keyword evidence="5" id="KW-1185">Reference proteome</keyword>
<dbReference type="CDD" id="cd06166">
    <property type="entry name" value="Sortase_D_2"/>
    <property type="match status" value="1"/>
</dbReference>
<feature type="transmembrane region" description="Helical" evidence="3">
    <location>
        <begin position="23"/>
        <end position="41"/>
    </location>
</feature>
<protein>
    <submittedName>
        <fullName evidence="4">Class D sortase</fullName>
    </submittedName>
</protein>
<dbReference type="InterPro" id="IPR042000">
    <property type="entry name" value="Sortase_D_2"/>
</dbReference>
<evidence type="ECO:0000313" key="4">
    <source>
        <dbReference type="EMBL" id="MFD2670592.1"/>
    </source>
</evidence>